<dbReference type="Gene3D" id="3.20.20.70">
    <property type="entry name" value="Aldolase class I"/>
    <property type="match status" value="1"/>
</dbReference>
<evidence type="ECO:0000256" key="1">
    <source>
        <dbReference type="ARBA" id="ARBA00005007"/>
    </source>
</evidence>
<keyword evidence="2" id="KW-0418">Kinase</keyword>
<evidence type="ECO:0000313" key="2">
    <source>
        <dbReference type="EMBL" id="SAK55230.1"/>
    </source>
</evidence>
<sequence length="427" mass="47012">MAEIVTRLTGDARFESRLKGIYSICSAHPWVIEAGMRQALDDGTPLLLESTSNQVDQYGGYTGMRPADFVRFVHGIADRVGFPRDTLLLGGDHLGPNAWRNLPADDAMQRAEALIEAYAAAGFKKIHLDTSMRCADDPSRLSDEVVAERAARLCAVAEQAAGRAGLRERPVYIVGTEVPVPGGASEALAAVEVTNPRAALDTVAVHRAAWQARGLDAVWERVVGLVVQPGVEFDHTKVVDYDASSAGALSQILDDLPGMVFEAHSTDYQRPEALSALVRDGFAILKVGPGATFALREALYALADIEDELVAAGARSNLRAVVERVMLEKPINWEKYYHGSDQEKRLLRTFSYSDRIRYYWTDAKVADATQKLVSNLERVDIRENLISRYLPNQYWQLRRGSIDGSPMSLIFSKVREVIGMYAAACRT</sequence>
<dbReference type="RefSeq" id="WP_061174561.1">
    <property type="nucleotide sequence ID" value="NZ_FCOE02000005.1"/>
</dbReference>
<reference evidence="2" key="1">
    <citation type="submission" date="2016-01" db="EMBL/GenBank/DDBJ databases">
        <authorList>
            <person name="Peeters C."/>
        </authorList>
    </citation>
    <scope>NUCLEOTIDE SEQUENCE [LARGE SCALE GENOMIC DNA]</scope>
    <source>
        <strain evidence="2">LMG 29323</strain>
    </source>
</reference>
<dbReference type="AlphaFoldDB" id="A0A158ABW4"/>
<dbReference type="InterPro" id="IPR013785">
    <property type="entry name" value="Aldolase_TIM"/>
</dbReference>
<dbReference type="GO" id="GO:0016301">
    <property type="term" value="F:kinase activity"/>
    <property type="evidence" value="ECO:0007669"/>
    <property type="project" value="UniProtKB-KW"/>
</dbReference>
<dbReference type="PANTHER" id="PTHR32502">
    <property type="entry name" value="N-ACETYLGALACTOSAMINE PERMEASE II COMPONENT-RELATED"/>
    <property type="match status" value="1"/>
</dbReference>
<evidence type="ECO:0000313" key="3">
    <source>
        <dbReference type="Proteomes" id="UP000054911"/>
    </source>
</evidence>
<accession>A0A158ABW4</accession>
<dbReference type="PANTHER" id="PTHR32502:SF2">
    <property type="entry name" value="D-TAGATOSE-1,6-BISPHOSPHATE ALDOLASE SUBUNIT KBAZ"/>
    <property type="match status" value="1"/>
</dbReference>
<dbReference type="EMBL" id="FCOE02000005">
    <property type="protein sequence ID" value="SAK55230.1"/>
    <property type="molecule type" value="Genomic_DNA"/>
</dbReference>
<dbReference type="STRING" id="1777141.AWB80_02067"/>
<dbReference type="GO" id="GO:0005975">
    <property type="term" value="P:carbohydrate metabolic process"/>
    <property type="evidence" value="ECO:0007669"/>
    <property type="project" value="InterPro"/>
</dbReference>
<comment type="pathway">
    <text evidence="1">Carbohydrate metabolism.</text>
</comment>
<dbReference type="NCBIfam" id="TIGR02810">
    <property type="entry name" value="agaZ_gatZ"/>
    <property type="match status" value="1"/>
</dbReference>
<keyword evidence="3" id="KW-1185">Reference proteome</keyword>
<name>A0A158ABW4_9BURK</name>
<dbReference type="Proteomes" id="UP000054911">
    <property type="component" value="Unassembled WGS sequence"/>
</dbReference>
<dbReference type="GO" id="GO:0009401">
    <property type="term" value="P:phosphoenolpyruvate-dependent sugar phosphotransferase system"/>
    <property type="evidence" value="ECO:0007669"/>
    <property type="project" value="TreeGrafter"/>
</dbReference>
<dbReference type="GO" id="GO:0005886">
    <property type="term" value="C:plasma membrane"/>
    <property type="evidence" value="ECO:0007669"/>
    <property type="project" value="TreeGrafter"/>
</dbReference>
<dbReference type="Pfam" id="PF08013">
    <property type="entry name" value="GatZ_KbaZ-like"/>
    <property type="match status" value="1"/>
</dbReference>
<dbReference type="Gene3D" id="1.10.400.20">
    <property type="entry name" value="putative tagatose 6-phosphate kinase domain like"/>
    <property type="match status" value="1"/>
</dbReference>
<gene>
    <name evidence="2" type="ORF">AWB80_02067</name>
</gene>
<protein>
    <submittedName>
        <fullName evidence="2">Tagatose-6-phosphate kinase</fullName>
    </submittedName>
</protein>
<dbReference type="SUPFAM" id="SSF51569">
    <property type="entry name" value="Aldolase"/>
    <property type="match status" value="1"/>
</dbReference>
<keyword evidence="2" id="KW-0808">Transferase</keyword>
<dbReference type="OrthoDB" id="1672942at2"/>
<organism evidence="2 3">
    <name type="scientific">Caballeronia pedi</name>
    <dbReference type="NCBI Taxonomy" id="1777141"/>
    <lineage>
        <taxon>Bacteria</taxon>
        <taxon>Pseudomonadati</taxon>
        <taxon>Pseudomonadota</taxon>
        <taxon>Betaproteobacteria</taxon>
        <taxon>Burkholderiales</taxon>
        <taxon>Burkholderiaceae</taxon>
        <taxon>Caballeronia</taxon>
    </lineage>
</organism>
<dbReference type="PIRSF" id="PIRSF009264">
    <property type="entry name" value="TagBP_ald_AgaZ"/>
    <property type="match status" value="1"/>
</dbReference>
<dbReference type="InterPro" id="IPR012062">
    <property type="entry name" value="GatZ/KbaZ-like"/>
</dbReference>
<dbReference type="InterPro" id="IPR050303">
    <property type="entry name" value="GatZ_KbaZ_carbometab"/>
</dbReference>
<proteinExistence type="predicted"/>
<comment type="caution">
    <text evidence="2">The sequence shown here is derived from an EMBL/GenBank/DDBJ whole genome shotgun (WGS) entry which is preliminary data.</text>
</comment>